<evidence type="ECO:0008006" key="7">
    <source>
        <dbReference type="Google" id="ProtNLM"/>
    </source>
</evidence>
<evidence type="ECO:0000256" key="4">
    <source>
        <dbReference type="ARBA" id="ARBA00022842"/>
    </source>
</evidence>
<evidence type="ECO:0000313" key="5">
    <source>
        <dbReference type="EMBL" id="KAJ8420133.1"/>
    </source>
</evidence>
<dbReference type="OrthoDB" id="1523883at2759"/>
<reference evidence="5" key="1">
    <citation type="submission" date="2022-04" db="EMBL/GenBank/DDBJ databases">
        <title>Carnegiea gigantea Genome sequencing and assembly v2.</title>
        <authorList>
            <person name="Copetti D."/>
            <person name="Sanderson M.J."/>
            <person name="Burquez A."/>
            <person name="Wojciechowski M.F."/>
        </authorList>
    </citation>
    <scope>NUCLEOTIDE SEQUENCE</scope>
    <source>
        <strain evidence="5">SGP5-SGP5p</strain>
        <tissue evidence="5">Aerial part</tissue>
    </source>
</reference>
<dbReference type="AlphaFoldDB" id="A0A9Q1GHM3"/>
<evidence type="ECO:0000256" key="2">
    <source>
        <dbReference type="ARBA" id="ARBA00022679"/>
    </source>
</evidence>
<keyword evidence="3" id="KW-0479">Metal-binding</keyword>
<dbReference type="GO" id="GO:0046872">
    <property type="term" value="F:metal ion binding"/>
    <property type="evidence" value="ECO:0007669"/>
    <property type="project" value="UniProtKB-KW"/>
</dbReference>
<keyword evidence="1" id="KW-0489">Methyltransferase</keyword>
<protein>
    <recommendedName>
        <fullName evidence="7">Jasmonate O-methyltransferase</fullName>
    </recommendedName>
</protein>
<comment type="caution">
    <text evidence="5">The sequence shown here is derived from an EMBL/GenBank/DDBJ whole genome shotgun (WGS) entry which is preliminary data.</text>
</comment>
<dbReference type="InterPro" id="IPR029063">
    <property type="entry name" value="SAM-dependent_MTases_sf"/>
</dbReference>
<dbReference type="GO" id="GO:0032259">
    <property type="term" value="P:methylation"/>
    <property type="evidence" value="ECO:0007669"/>
    <property type="project" value="UniProtKB-KW"/>
</dbReference>
<keyword evidence="4" id="KW-0460">Magnesium</keyword>
<name>A0A9Q1GHM3_9CARY</name>
<accession>A0A9Q1GHM3</accession>
<dbReference type="InterPro" id="IPR042086">
    <property type="entry name" value="MeTrfase_capping"/>
</dbReference>
<evidence type="ECO:0000313" key="6">
    <source>
        <dbReference type="Proteomes" id="UP001153076"/>
    </source>
</evidence>
<dbReference type="GO" id="GO:0008168">
    <property type="term" value="F:methyltransferase activity"/>
    <property type="evidence" value="ECO:0007669"/>
    <property type="project" value="UniProtKB-KW"/>
</dbReference>
<dbReference type="PANTHER" id="PTHR31009">
    <property type="entry name" value="S-ADENOSYL-L-METHIONINE:CARBOXYL METHYLTRANSFERASE FAMILY PROTEIN"/>
    <property type="match status" value="1"/>
</dbReference>
<dbReference type="Gene3D" id="1.10.1200.270">
    <property type="entry name" value="Methyltransferase, alpha-helical capping domain"/>
    <property type="match status" value="2"/>
</dbReference>
<evidence type="ECO:0000256" key="3">
    <source>
        <dbReference type="ARBA" id="ARBA00022723"/>
    </source>
</evidence>
<gene>
    <name evidence="5" type="ORF">Cgig2_010798</name>
</gene>
<dbReference type="Pfam" id="PF03492">
    <property type="entry name" value="Methyltransf_7"/>
    <property type="match status" value="2"/>
</dbReference>
<organism evidence="5 6">
    <name type="scientific">Carnegiea gigantea</name>
    <dbReference type="NCBI Taxonomy" id="171969"/>
    <lineage>
        <taxon>Eukaryota</taxon>
        <taxon>Viridiplantae</taxon>
        <taxon>Streptophyta</taxon>
        <taxon>Embryophyta</taxon>
        <taxon>Tracheophyta</taxon>
        <taxon>Spermatophyta</taxon>
        <taxon>Magnoliopsida</taxon>
        <taxon>eudicotyledons</taxon>
        <taxon>Gunneridae</taxon>
        <taxon>Pentapetalae</taxon>
        <taxon>Caryophyllales</taxon>
        <taxon>Cactineae</taxon>
        <taxon>Cactaceae</taxon>
        <taxon>Cactoideae</taxon>
        <taxon>Echinocereeae</taxon>
        <taxon>Carnegiea</taxon>
    </lineage>
</organism>
<dbReference type="EMBL" id="JAKOGI010003828">
    <property type="protein sequence ID" value="KAJ8420133.1"/>
    <property type="molecule type" value="Genomic_DNA"/>
</dbReference>
<dbReference type="Gene3D" id="3.40.50.150">
    <property type="entry name" value="Vaccinia Virus protein VP39"/>
    <property type="match status" value="2"/>
</dbReference>
<keyword evidence="6" id="KW-1185">Reference proteome</keyword>
<sequence>MDVQKLLHMKGGIGQDSYADNSLIQKSAAAQTKSVLEESTKEVYHALKPKCFMMADMGCSSGPNALFAASEIINAIDEACRSLNCQAPEFGVFFNDLSGNDFNTLFNFVQGFYKWVEEEKGRDFGPCFVSGTPRSFYGRVFPSCFLHFVYSSSALHWLSQVPEGLVSDQGVALNNGNICITKTSPPEVEKAYYTQFRRDFTLFLRSRATEVVPGGCMVLTFVGAIQSNNPFAMVALLGSTLQGMVLEGMIEEEKLDNFNMPLYAPSVEQVRQLFEAEGSFVLNKLESFTVDWSIHMMQDLDNQAKFLVGYIRASCESLLANAFGEAIIEVLLSKLKTRVLEHIEAGQPIENMKFLLNPLHMKEGVGQDSYANNSHIQKSVTAQAKSVLEESIKEAYHVLKPKCFMMADMGCSSGPNALFAVSEIINVIDKACRSSNCRAPEFGVFLNDLSGNDFNTLFNFVQGFYRWVEEEKGRDFGPCFVSGTPKSFYGRVFPDSFLHFVYSSCALHWLSQVPEGLVNDQGVGLNKGNIMVGQASPLEVQEAYYTQFKRDFTMFLRSRAKEVVAGGCMVLTFPASIPSTNPHVNSELLGSTLRDMVLEGMIEEGKLDKFNIPLYLASVEEVRQVVEAEGSFVLNKLETFTVGWSSQTTQDVDNRAEFLARFLRATCESLLADAFGEAIMDDFFFKLKMKIREHIVARQPVEYLNCLLVSVTRKLED</sequence>
<evidence type="ECO:0000256" key="1">
    <source>
        <dbReference type="ARBA" id="ARBA00022603"/>
    </source>
</evidence>
<dbReference type="SUPFAM" id="SSF53335">
    <property type="entry name" value="S-adenosyl-L-methionine-dependent methyltransferases"/>
    <property type="match status" value="2"/>
</dbReference>
<dbReference type="Proteomes" id="UP001153076">
    <property type="component" value="Unassembled WGS sequence"/>
</dbReference>
<keyword evidence="2" id="KW-0808">Transferase</keyword>
<proteinExistence type="predicted"/>
<dbReference type="InterPro" id="IPR005299">
    <property type="entry name" value="MeTrfase_7"/>
</dbReference>